<name>A0ABD3C4H3_9LAMI</name>
<dbReference type="InterPro" id="IPR038408">
    <property type="entry name" value="GNK2_sf"/>
</dbReference>
<keyword evidence="9" id="KW-1185">Reference proteome</keyword>
<dbReference type="Pfam" id="PF01657">
    <property type="entry name" value="Stress-antifung"/>
    <property type="match status" value="2"/>
</dbReference>
<evidence type="ECO:0000256" key="5">
    <source>
        <dbReference type="ARBA" id="ARBA00038515"/>
    </source>
</evidence>
<comment type="subcellular location">
    <subcellularLocation>
        <location evidence="1">Secreted</location>
    </subcellularLocation>
</comment>
<evidence type="ECO:0000313" key="8">
    <source>
        <dbReference type="EMBL" id="KAL3624688.1"/>
    </source>
</evidence>
<keyword evidence="6" id="KW-0472">Membrane</keyword>
<proteinExistence type="inferred from homology"/>
<reference evidence="9" key="1">
    <citation type="journal article" date="2024" name="IScience">
        <title>Strigolactones Initiate the Formation of Haustorium-like Structures in Castilleja.</title>
        <authorList>
            <person name="Buerger M."/>
            <person name="Peterson D."/>
            <person name="Chory J."/>
        </authorList>
    </citation>
    <scope>NUCLEOTIDE SEQUENCE [LARGE SCALE GENOMIC DNA]</scope>
</reference>
<keyword evidence="6" id="KW-1133">Transmembrane helix</keyword>
<evidence type="ECO:0000256" key="3">
    <source>
        <dbReference type="ARBA" id="ARBA00022729"/>
    </source>
</evidence>
<dbReference type="Gene3D" id="3.30.430.20">
    <property type="entry name" value="Gnk2 domain, C-X8-C-X2-C motif"/>
    <property type="match status" value="2"/>
</dbReference>
<protein>
    <recommendedName>
        <fullName evidence="7">Gnk2-homologous domain-containing protein</fullName>
    </recommendedName>
</protein>
<dbReference type="PROSITE" id="PS51473">
    <property type="entry name" value="GNK2"/>
    <property type="match status" value="2"/>
</dbReference>
<gene>
    <name evidence="8" type="ORF">CASFOL_031356</name>
</gene>
<comment type="similarity">
    <text evidence="5">Belongs to the cysteine-rich repeat secretory protein family.</text>
</comment>
<organism evidence="8 9">
    <name type="scientific">Castilleja foliolosa</name>
    <dbReference type="NCBI Taxonomy" id="1961234"/>
    <lineage>
        <taxon>Eukaryota</taxon>
        <taxon>Viridiplantae</taxon>
        <taxon>Streptophyta</taxon>
        <taxon>Embryophyta</taxon>
        <taxon>Tracheophyta</taxon>
        <taxon>Spermatophyta</taxon>
        <taxon>Magnoliopsida</taxon>
        <taxon>eudicotyledons</taxon>
        <taxon>Gunneridae</taxon>
        <taxon>Pentapetalae</taxon>
        <taxon>asterids</taxon>
        <taxon>lamiids</taxon>
        <taxon>Lamiales</taxon>
        <taxon>Orobanchaceae</taxon>
        <taxon>Pedicularideae</taxon>
        <taxon>Castillejinae</taxon>
        <taxon>Castilleja</taxon>
    </lineage>
</organism>
<accession>A0ABD3C4H3</accession>
<dbReference type="EMBL" id="JAVIJP010000053">
    <property type="protein sequence ID" value="KAL3624688.1"/>
    <property type="molecule type" value="Genomic_DNA"/>
</dbReference>
<dbReference type="InterPro" id="IPR002902">
    <property type="entry name" value="GNK2"/>
</dbReference>
<dbReference type="InterPro" id="IPR050581">
    <property type="entry name" value="CRR_secretory_protein"/>
</dbReference>
<dbReference type="CDD" id="cd23509">
    <property type="entry name" value="Gnk2-like"/>
    <property type="match status" value="2"/>
</dbReference>
<evidence type="ECO:0000259" key="7">
    <source>
        <dbReference type="PROSITE" id="PS51473"/>
    </source>
</evidence>
<evidence type="ECO:0000256" key="1">
    <source>
        <dbReference type="ARBA" id="ARBA00004613"/>
    </source>
</evidence>
<comment type="caution">
    <text evidence="8">The sequence shown here is derived from an EMBL/GenBank/DDBJ whole genome shotgun (WGS) entry which is preliminary data.</text>
</comment>
<dbReference type="GO" id="GO:0005576">
    <property type="term" value="C:extracellular region"/>
    <property type="evidence" value="ECO:0007669"/>
    <property type="project" value="UniProtKB-SubCell"/>
</dbReference>
<keyword evidence="4" id="KW-0677">Repeat</keyword>
<feature type="domain" description="Gnk2-homologous" evidence="7">
    <location>
        <begin position="33"/>
        <end position="139"/>
    </location>
</feature>
<keyword evidence="3" id="KW-0732">Signal</keyword>
<evidence type="ECO:0000256" key="4">
    <source>
        <dbReference type="ARBA" id="ARBA00022737"/>
    </source>
</evidence>
<dbReference type="Proteomes" id="UP001632038">
    <property type="component" value="Unassembled WGS sequence"/>
</dbReference>
<feature type="transmembrane region" description="Helical" evidence="6">
    <location>
        <begin position="7"/>
        <end position="30"/>
    </location>
</feature>
<dbReference type="PANTHER" id="PTHR32411:SF43">
    <property type="entry name" value="CYSTEINE-RICH REPEAT SECRETORY PROTEIN 38"/>
    <property type="match status" value="1"/>
</dbReference>
<evidence type="ECO:0000256" key="6">
    <source>
        <dbReference type="SAM" id="Phobius"/>
    </source>
</evidence>
<evidence type="ECO:0000313" key="9">
    <source>
        <dbReference type="Proteomes" id="UP001632038"/>
    </source>
</evidence>
<dbReference type="PANTHER" id="PTHR32411">
    <property type="entry name" value="CYSTEINE-RICH REPEAT SECRETORY PROTEIN 38-RELATED"/>
    <property type="match status" value="1"/>
</dbReference>
<feature type="domain" description="Gnk2-homologous" evidence="7">
    <location>
        <begin position="144"/>
        <end position="245"/>
    </location>
</feature>
<keyword evidence="6" id="KW-0812">Transmembrane</keyword>
<dbReference type="AlphaFoldDB" id="A0ABD3C4H3"/>
<evidence type="ECO:0000256" key="2">
    <source>
        <dbReference type="ARBA" id="ARBA00022525"/>
    </source>
</evidence>
<sequence>MSYYNMNLLIILHIILNSSLLLLLIPIVSIQDSEITYNCSGTGGLYVADSNYSQSLTYLVDDLCANAPKNNGFRYASWAEDENNRAYGLANCRGDVSNEDCEACLVNATISANTNSCPYSKGAIIWRDYCQLKYSDVDFRGEIDEDYVYSMANEEHSIGLNDDVIVRSILSNISSHIDVNTLFDNGSADVGGGMILYGMVQCTGDLSKDNCTKCLEDATKYIDATRVGARLLFGSCNVRYETYQFLN</sequence>
<keyword evidence="2" id="KW-0964">Secreted</keyword>